<gene>
    <name evidence="1" type="ordered locus">Metig_0103</name>
</gene>
<dbReference type="Gene3D" id="3.90.660.50">
    <property type="match status" value="1"/>
</dbReference>
<dbReference type="Proteomes" id="UP000009227">
    <property type="component" value="Chromosome"/>
</dbReference>
<dbReference type="AlphaFoldDB" id="F6BEK3"/>
<keyword evidence="2" id="KW-1185">Reference proteome</keyword>
<evidence type="ECO:0000313" key="1">
    <source>
        <dbReference type="EMBL" id="AEF95664.1"/>
    </source>
</evidence>
<dbReference type="KEGG" id="mig:Metig_0103"/>
<dbReference type="Gene3D" id="3.50.50.60">
    <property type="entry name" value="FAD/NAD(P)-binding domain"/>
    <property type="match status" value="1"/>
</dbReference>
<accession>F6BEK3</accession>
<protein>
    <submittedName>
        <fullName evidence="1">GDP dissociation inhibitor</fullName>
    </submittedName>
</protein>
<evidence type="ECO:0000313" key="2">
    <source>
        <dbReference type="Proteomes" id="UP000009227"/>
    </source>
</evidence>
<name>F6BEK3_METIK</name>
<dbReference type="Pfam" id="PF13450">
    <property type="entry name" value="NAD_binding_8"/>
    <property type="match status" value="1"/>
</dbReference>
<dbReference type="SUPFAM" id="SSF51905">
    <property type="entry name" value="FAD/NAD(P)-binding domain"/>
    <property type="match status" value="1"/>
</dbReference>
<dbReference type="PANTHER" id="PTHR43734">
    <property type="entry name" value="PHYTOENE DESATURASE"/>
    <property type="match status" value="1"/>
</dbReference>
<proteinExistence type="predicted"/>
<dbReference type="HOGENOM" id="CLU_668371_0_0_2"/>
<dbReference type="PANTHER" id="PTHR43734:SF1">
    <property type="entry name" value="PHYTOENE DESATURASE"/>
    <property type="match status" value="1"/>
</dbReference>
<dbReference type="EMBL" id="CP002737">
    <property type="protein sequence ID" value="AEF95664.1"/>
    <property type="molecule type" value="Genomic_DNA"/>
</dbReference>
<dbReference type="InterPro" id="IPR036188">
    <property type="entry name" value="FAD/NAD-bd_sf"/>
</dbReference>
<reference evidence="1 2" key="1">
    <citation type="submission" date="2011-05" db="EMBL/GenBank/DDBJ databases">
        <title>Complete sequence of Methanotorris igneus Kol 5.</title>
        <authorList>
            <consortium name="US DOE Joint Genome Institute"/>
            <person name="Lucas S."/>
            <person name="Han J."/>
            <person name="Lapidus A."/>
            <person name="Cheng J.-F."/>
            <person name="Goodwin L."/>
            <person name="Pitluck S."/>
            <person name="Peters L."/>
            <person name="Mikhailova N."/>
            <person name="Chertkov O."/>
            <person name="Han C."/>
            <person name="Tapia R."/>
            <person name="Land M."/>
            <person name="Hauser L."/>
            <person name="Kyrpides N."/>
            <person name="Ivanova N."/>
            <person name="Pagani I."/>
            <person name="Sieprawska-Lupa M."/>
            <person name="Whitman W."/>
            <person name="Woyke T."/>
        </authorList>
    </citation>
    <scope>NUCLEOTIDE SEQUENCE [LARGE SCALE GENOMIC DNA]</scope>
    <source>
        <strain evidence="2">DSM 5666 / JCM 11834 / Kol 5</strain>
    </source>
</reference>
<dbReference type="STRING" id="880724.Metig_0103"/>
<organism evidence="2">
    <name type="scientific">Methanotorris igneus (strain DSM 5666 / JCM 11834 / Kol 5)</name>
    <dbReference type="NCBI Taxonomy" id="880724"/>
    <lineage>
        <taxon>Archaea</taxon>
        <taxon>Methanobacteriati</taxon>
        <taxon>Methanobacteriota</taxon>
        <taxon>Methanomada group</taxon>
        <taxon>Methanococci</taxon>
        <taxon>Methanococcales</taxon>
        <taxon>Methanocaldococcaceae</taxon>
        <taxon>Methanotorris</taxon>
    </lineage>
</organism>
<sequence length="441" mass="48879">MKNVYLDNLLLINVHKCPCIIKQFQTIIQHYDFMRDNMRIGIVGGGLGGLLTAALLSKNHDVVIFEKLPFVGGRFTNIEYKGFQLTTGALHMIPHGNDGYLARLLRECGCNVKIINSNPDGLFRVNGKDYAYKDLFNLVGLKDKLKALKMAANLKIGNVDKSMSFGEFLESVDLALKVGNAFTGWALSLTAYETPMEEIIEIAKNYHKFGGPGIPIGGCKGVIDELVRAIKNNNGIIKVECEVKSIEIEDDKAYVIGEELNEEFDVVVSNLSPKLTEKISNVKIIKGKEPRPSKGIKICVATKEGLIKHNGVLFTPECERINGLNQVTNVDKSLAPEGYHLVMTHQTQLTNNVKKEIDLGLEDIERLFNGKDYEILHIQSYRDEWPVNHASNGTDLDNIVNDKLYLVGDGAKGKGGIEVEGIAMGVMKVVEYINSLNKTKK</sequence>